<comment type="caution">
    <text evidence="13">The sequence shown here is derived from an EMBL/GenBank/DDBJ whole genome shotgun (WGS) entry which is preliminary data.</text>
</comment>
<keyword evidence="5 12" id="KW-0812">Transmembrane</keyword>
<dbReference type="GO" id="GO:0005243">
    <property type="term" value="F:gap junction channel activity"/>
    <property type="evidence" value="ECO:0007669"/>
    <property type="project" value="TreeGrafter"/>
</dbReference>
<evidence type="ECO:0000313" key="14">
    <source>
        <dbReference type="Proteomes" id="UP001187531"/>
    </source>
</evidence>
<dbReference type="GO" id="GO:0034220">
    <property type="term" value="P:monoatomic ion transmembrane transport"/>
    <property type="evidence" value="ECO:0007669"/>
    <property type="project" value="UniProtKB-KW"/>
</dbReference>
<evidence type="ECO:0000256" key="7">
    <source>
        <dbReference type="ARBA" id="ARBA00022949"/>
    </source>
</evidence>
<name>A0AA88IIT9_ARTSF</name>
<dbReference type="Pfam" id="PF00876">
    <property type="entry name" value="Innexin"/>
    <property type="match status" value="1"/>
</dbReference>
<dbReference type="EMBL" id="JAVRJZ010000001">
    <property type="protein sequence ID" value="KAK2727731.1"/>
    <property type="molecule type" value="Genomic_DNA"/>
</dbReference>
<evidence type="ECO:0000256" key="10">
    <source>
        <dbReference type="ARBA" id="ARBA00023136"/>
    </source>
</evidence>
<evidence type="ECO:0000256" key="8">
    <source>
        <dbReference type="ARBA" id="ARBA00022989"/>
    </source>
</evidence>
<dbReference type="PANTHER" id="PTHR11893:SF41">
    <property type="entry name" value="INNEXIN INX2"/>
    <property type="match status" value="1"/>
</dbReference>
<dbReference type="InterPro" id="IPR000990">
    <property type="entry name" value="Innexin"/>
</dbReference>
<protein>
    <recommendedName>
        <fullName evidence="12">Innexin</fullName>
    </recommendedName>
</protein>
<comment type="function">
    <text evidence="12">Structural component of the gap junctions.</text>
</comment>
<dbReference type="PANTHER" id="PTHR11893">
    <property type="entry name" value="INNEXIN"/>
    <property type="match status" value="1"/>
</dbReference>
<organism evidence="13 14">
    <name type="scientific">Artemia franciscana</name>
    <name type="common">Brine shrimp</name>
    <name type="synonym">Artemia sanfranciscana</name>
    <dbReference type="NCBI Taxonomy" id="6661"/>
    <lineage>
        <taxon>Eukaryota</taxon>
        <taxon>Metazoa</taxon>
        <taxon>Ecdysozoa</taxon>
        <taxon>Arthropoda</taxon>
        <taxon>Crustacea</taxon>
        <taxon>Branchiopoda</taxon>
        <taxon>Anostraca</taxon>
        <taxon>Artemiidae</taxon>
        <taxon>Artemia</taxon>
    </lineage>
</organism>
<keyword evidence="14" id="KW-1185">Reference proteome</keyword>
<evidence type="ECO:0000256" key="1">
    <source>
        <dbReference type="ARBA" id="ARBA00004610"/>
    </source>
</evidence>
<keyword evidence="4" id="KW-1003">Cell membrane</keyword>
<feature type="transmembrane region" description="Helical" evidence="12">
    <location>
        <begin position="107"/>
        <end position="129"/>
    </location>
</feature>
<sequence length="358" mass="41661">MFDVFGSVKGLLKLDQVNIDNNIFRLHYKATVIILIAFSLLVTARQYIGDPIDCIVEGVPSNVMDTYCWIHSTFTLPDRLNGRVGIDVPHPGIGPHTEKDEKKYHKYYQWVCFVLFFQALMFYVPRYLWKTWESGKMKMLVLNLNCPIVAEDTKKSRKRLLVDYFVSNLRSHNFYAVRFFICELLNFVNVILQIYFVDYFLGYEFTRYGSEVWRFTEEEPERRIDPMAKVFPKVTKCTFHKYGASGTVQRFDGLCVLPLNIVNEKIYVFLWFWFIIVAIMSGLALVYRIGVVCSGGVRRHLLRAQARLANAADVDVINEKCMIGDWFVLLLLGKNMEPLIYKEFIGDLAERLQGKTPV</sequence>
<keyword evidence="9 12" id="KW-0406">Ion transport</keyword>
<dbReference type="PRINTS" id="PR01262">
    <property type="entry name" value="INNEXIN"/>
</dbReference>
<dbReference type="GO" id="GO:0005921">
    <property type="term" value="C:gap junction"/>
    <property type="evidence" value="ECO:0007669"/>
    <property type="project" value="UniProtKB-SubCell"/>
</dbReference>
<keyword evidence="11 12" id="KW-0407">Ion channel</keyword>
<dbReference type="Proteomes" id="UP001187531">
    <property type="component" value="Unassembled WGS sequence"/>
</dbReference>
<keyword evidence="8 12" id="KW-1133">Transmembrane helix</keyword>
<evidence type="ECO:0000313" key="13">
    <source>
        <dbReference type="EMBL" id="KAK2727731.1"/>
    </source>
</evidence>
<comment type="subcellular location">
    <subcellularLocation>
        <location evidence="1">Cell junction</location>
        <location evidence="1">Gap junction</location>
    </subcellularLocation>
    <subcellularLocation>
        <location evidence="2 12">Cell membrane</location>
        <topology evidence="2 12">Multi-pass membrane protein</topology>
    </subcellularLocation>
</comment>
<evidence type="ECO:0000256" key="6">
    <source>
        <dbReference type="ARBA" id="ARBA00022868"/>
    </source>
</evidence>
<accession>A0AA88IIT9</accession>
<gene>
    <name evidence="12" type="primary">inx</name>
    <name evidence="13" type="ORF">QYM36_008276</name>
</gene>
<evidence type="ECO:0000256" key="5">
    <source>
        <dbReference type="ARBA" id="ARBA00022692"/>
    </source>
</evidence>
<feature type="transmembrane region" description="Helical" evidence="12">
    <location>
        <begin position="175"/>
        <end position="196"/>
    </location>
</feature>
<evidence type="ECO:0000256" key="11">
    <source>
        <dbReference type="ARBA" id="ARBA00023303"/>
    </source>
</evidence>
<dbReference type="AlphaFoldDB" id="A0AA88IIT9"/>
<keyword evidence="10 12" id="KW-0472">Membrane</keyword>
<feature type="transmembrane region" description="Helical" evidence="12">
    <location>
        <begin position="266"/>
        <end position="289"/>
    </location>
</feature>
<keyword evidence="7" id="KW-0965">Cell junction</keyword>
<comment type="similarity">
    <text evidence="12">Belongs to the pannexin family.</text>
</comment>
<dbReference type="PROSITE" id="PS51013">
    <property type="entry name" value="PANNEXIN"/>
    <property type="match status" value="1"/>
</dbReference>
<feature type="transmembrane region" description="Helical" evidence="12">
    <location>
        <begin position="30"/>
        <end position="48"/>
    </location>
</feature>
<evidence type="ECO:0000256" key="12">
    <source>
        <dbReference type="RuleBase" id="RU010713"/>
    </source>
</evidence>
<evidence type="ECO:0000256" key="3">
    <source>
        <dbReference type="ARBA" id="ARBA00022448"/>
    </source>
</evidence>
<evidence type="ECO:0000256" key="4">
    <source>
        <dbReference type="ARBA" id="ARBA00022475"/>
    </source>
</evidence>
<dbReference type="GO" id="GO:0007602">
    <property type="term" value="P:phototransduction"/>
    <property type="evidence" value="ECO:0007669"/>
    <property type="project" value="TreeGrafter"/>
</dbReference>
<dbReference type="GO" id="GO:0005886">
    <property type="term" value="C:plasma membrane"/>
    <property type="evidence" value="ECO:0007669"/>
    <property type="project" value="UniProtKB-SubCell"/>
</dbReference>
<reference evidence="13" key="1">
    <citation type="submission" date="2023-07" db="EMBL/GenBank/DDBJ databases">
        <title>Chromosome-level genome assembly of Artemia franciscana.</title>
        <authorList>
            <person name="Jo E."/>
        </authorList>
    </citation>
    <scope>NUCLEOTIDE SEQUENCE</scope>
    <source>
        <tissue evidence="13">Whole body</tissue>
    </source>
</reference>
<evidence type="ECO:0000256" key="2">
    <source>
        <dbReference type="ARBA" id="ARBA00004651"/>
    </source>
</evidence>
<keyword evidence="6" id="KW-0303">Gap junction</keyword>
<evidence type="ECO:0000256" key="9">
    <source>
        <dbReference type="ARBA" id="ARBA00023065"/>
    </source>
</evidence>
<proteinExistence type="inferred from homology"/>
<keyword evidence="3 12" id="KW-0813">Transport</keyword>